<proteinExistence type="predicted"/>
<dbReference type="InterPro" id="IPR043919">
    <property type="entry name" value="DUF5758"/>
</dbReference>
<evidence type="ECO:0000313" key="1">
    <source>
        <dbReference type="EMBL" id="CAB4152741.1"/>
    </source>
</evidence>
<dbReference type="Pfam" id="PF19062">
    <property type="entry name" value="DUF5758"/>
    <property type="match status" value="1"/>
</dbReference>
<dbReference type="EMBL" id="LR796591">
    <property type="protein sequence ID" value="CAB4152741.1"/>
    <property type="molecule type" value="Genomic_DNA"/>
</dbReference>
<accession>A0A6J5N404</accession>
<gene>
    <name evidence="1" type="ORF">UFOVP602_22</name>
</gene>
<name>A0A6J5N404_9CAUD</name>
<organism evidence="1">
    <name type="scientific">uncultured Caudovirales phage</name>
    <dbReference type="NCBI Taxonomy" id="2100421"/>
    <lineage>
        <taxon>Viruses</taxon>
        <taxon>Duplodnaviria</taxon>
        <taxon>Heunggongvirae</taxon>
        <taxon>Uroviricota</taxon>
        <taxon>Caudoviricetes</taxon>
        <taxon>Peduoviridae</taxon>
        <taxon>Maltschvirus</taxon>
        <taxon>Maltschvirus maltsch</taxon>
    </lineage>
</organism>
<sequence>MNSRPIPEFTVAQITESIVHFMEKNPDGGLCDHLVFAVQSDALLSGHKPPTDLEIRAVANHLSQYKVQDALIHVDPPTSDDWMHQRIHVDAKRSHAFGRKCRAEFADVLEIRSSSGAVQQEGTSQHDDSFTYIVGQRVTPKQGFSEDWQSECESGIHSFITRIEAENY</sequence>
<reference evidence="1" key="1">
    <citation type="submission" date="2020-04" db="EMBL/GenBank/DDBJ databases">
        <authorList>
            <person name="Chiriac C."/>
            <person name="Salcher M."/>
            <person name="Ghai R."/>
            <person name="Kavagutti S V."/>
        </authorList>
    </citation>
    <scope>NUCLEOTIDE SEQUENCE</scope>
</reference>
<protein>
    <submittedName>
        <fullName evidence="1">Uncharacterized protein</fullName>
    </submittedName>
</protein>